<keyword evidence="3" id="KW-0808">Transferase</keyword>
<organism evidence="7">
    <name type="scientific">Thiolapillus brandeum</name>
    <dbReference type="NCBI Taxonomy" id="1076588"/>
    <lineage>
        <taxon>Bacteria</taxon>
        <taxon>Pseudomonadati</taxon>
        <taxon>Pseudomonadota</taxon>
        <taxon>Gammaproteobacteria</taxon>
        <taxon>Chromatiales</taxon>
        <taxon>Sedimenticolaceae</taxon>
        <taxon>Thiolapillus</taxon>
    </lineage>
</organism>
<dbReference type="GO" id="GO:0004519">
    <property type="term" value="F:endonuclease activity"/>
    <property type="evidence" value="ECO:0007669"/>
    <property type="project" value="UniProtKB-KW"/>
</dbReference>
<evidence type="ECO:0000256" key="5">
    <source>
        <dbReference type="ARBA" id="ARBA00047942"/>
    </source>
</evidence>
<dbReference type="Gene3D" id="3.40.50.150">
    <property type="entry name" value="Vaccinia Virus protein VP39"/>
    <property type="match status" value="1"/>
</dbReference>
<dbReference type="InterPro" id="IPR029063">
    <property type="entry name" value="SAM-dependent_MTases_sf"/>
</dbReference>
<dbReference type="PROSITE" id="PS00092">
    <property type="entry name" value="N6_MTASE"/>
    <property type="match status" value="1"/>
</dbReference>
<name>A0A831NTP2_9GAMM</name>
<dbReference type="EMBL" id="DRCV01000194">
    <property type="protein sequence ID" value="HDK38242.1"/>
    <property type="molecule type" value="Genomic_DNA"/>
</dbReference>
<dbReference type="SUPFAM" id="SSF53335">
    <property type="entry name" value="S-adenosyl-L-methionine-dependent methyltransferases"/>
    <property type="match status" value="1"/>
</dbReference>
<proteinExistence type="predicted"/>
<dbReference type="GO" id="GO:0009007">
    <property type="term" value="F:site-specific DNA-methyltransferase (adenine-specific) activity"/>
    <property type="evidence" value="ECO:0007669"/>
    <property type="project" value="UniProtKB-EC"/>
</dbReference>
<comment type="caution">
    <text evidence="7">The sequence shown here is derived from an EMBL/GenBank/DDBJ whole genome shotgun (WGS) entry which is preliminary data.</text>
</comment>
<keyword evidence="7" id="KW-0255">Endonuclease</keyword>
<dbReference type="PANTHER" id="PTHR33841">
    <property type="entry name" value="DNA METHYLTRANSFERASE YEEA-RELATED"/>
    <property type="match status" value="1"/>
</dbReference>
<dbReference type="InterPro" id="IPR050953">
    <property type="entry name" value="N4_N6_ade-DNA_methylase"/>
</dbReference>
<gene>
    <name evidence="7" type="ORF">ENG92_04420</name>
</gene>
<evidence type="ECO:0000256" key="4">
    <source>
        <dbReference type="ARBA" id="ARBA00022691"/>
    </source>
</evidence>
<dbReference type="Proteomes" id="UP000885822">
    <property type="component" value="Unassembled WGS sequence"/>
</dbReference>
<protein>
    <recommendedName>
        <fullName evidence="1">site-specific DNA-methyltransferase (adenine-specific)</fullName>
        <ecNumber evidence="1">2.1.1.72</ecNumber>
    </recommendedName>
</protein>
<keyword evidence="7" id="KW-0540">Nuclease</keyword>
<sequence>MSLFQHKIIEAALGKRTLSIPKEHLTLLENWKEIIESGLLLKQNEVAVHAPFTQNIMVGVLGYQTIGHGDSWTISREYGVAGGAVDLALGYFHADTSKDQVIAPFELKGAKTKDLDAIMPGRHKTPVQQAWDYARDIKGAQWVLVSNYVELRLYAVSETSLVYESFSLADLVDPREYARFILLLHADNLLTGKTLELLHKSQQADKEITNQLYADYKTLRELLIRRLIEDNPGHEPVSLIKPAQKLLDRLLFIAFAEDKGLIPENSIKQAFEHSDPYHPRPVYDNFKGLFNAVDQGNALLNIPAYNGGLFAPDSFLENLKVADEICQSINALAEYDFDSEVSVTVLGHIFEQSIADLEALNQQISEGEIPAPAKPKAVTGRRKRQGVVYTPDHITAFIVEHTLGAHITNCFERLLADYGQFRKDGSIQWKRGSKTELRFWYAWQEALQGIKVVDPACGSGAFLVAAFDWLHAEYQRVNDKLAELTGQHSVLNLNKTILNDNLYGVDINSESIEISKLSLWLKTAEKGKSLTSLDDNLIAGNSLGFDKPAPGDSFTWQAAFPDIMAQGGFDVVLGNPPYVRMELLKEIKPWLEDHYEVVSDRADLYCYFYELGLKLLKPEGRLGYISSSTFFKTRSGEPLRRYLLDNSALEKAVDFGDLQVFEGVTTYPAILILKKAASASGQYLDILQLRDALPENLSQHFAQHHGLMPQSQLSYASWQLEDERLHALRKKLTRDHPTLKEVYGSPLYGIKTGLMRAFVIDSATHQMLIDANPKAAKLLKPFLEGKDLKKWRIESRGLWLITLPKYWTREQMQIKADTPLNEGHAWQWFKNKYPAVA</sequence>
<dbReference type="AlphaFoldDB" id="A0A831NTP2"/>
<dbReference type="PRINTS" id="PR00507">
    <property type="entry name" value="N12N6MTFRASE"/>
</dbReference>
<dbReference type="GO" id="GO:0003676">
    <property type="term" value="F:nucleic acid binding"/>
    <property type="evidence" value="ECO:0007669"/>
    <property type="project" value="InterPro"/>
</dbReference>
<dbReference type="EC" id="2.1.1.72" evidence="1"/>
<evidence type="ECO:0000313" key="7">
    <source>
        <dbReference type="EMBL" id="HDK38242.1"/>
    </source>
</evidence>
<reference evidence="7" key="1">
    <citation type="journal article" date="2020" name="mSystems">
        <title>Genome- and Community-Level Interaction Insights into Carbon Utilization and Element Cycling Functions of Hydrothermarchaeota in Hydrothermal Sediment.</title>
        <authorList>
            <person name="Zhou Z."/>
            <person name="Liu Y."/>
            <person name="Xu W."/>
            <person name="Pan J."/>
            <person name="Luo Z.H."/>
            <person name="Li M."/>
        </authorList>
    </citation>
    <scope>NUCLEOTIDE SEQUENCE [LARGE SCALE GENOMIC DNA]</scope>
    <source>
        <strain evidence="7">HyVt-26</strain>
    </source>
</reference>
<keyword evidence="2" id="KW-0489">Methyltransferase</keyword>
<evidence type="ECO:0000259" key="6">
    <source>
        <dbReference type="Pfam" id="PF07669"/>
    </source>
</evidence>
<feature type="non-terminal residue" evidence="7">
    <location>
        <position position="837"/>
    </location>
</feature>
<comment type="catalytic activity">
    <reaction evidence="5">
        <text>a 2'-deoxyadenosine in DNA + S-adenosyl-L-methionine = an N(6)-methyl-2'-deoxyadenosine in DNA + S-adenosyl-L-homocysteine + H(+)</text>
        <dbReference type="Rhea" id="RHEA:15197"/>
        <dbReference type="Rhea" id="RHEA-COMP:12418"/>
        <dbReference type="Rhea" id="RHEA-COMP:12419"/>
        <dbReference type="ChEBI" id="CHEBI:15378"/>
        <dbReference type="ChEBI" id="CHEBI:57856"/>
        <dbReference type="ChEBI" id="CHEBI:59789"/>
        <dbReference type="ChEBI" id="CHEBI:90615"/>
        <dbReference type="ChEBI" id="CHEBI:90616"/>
        <dbReference type="EC" id="2.1.1.72"/>
    </reaction>
</comment>
<keyword evidence="7" id="KW-0378">Hydrolase</keyword>
<accession>A0A831NTP2</accession>
<dbReference type="PANTHER" id="PTHR33841:SF1">
    <property type="entry name" value="DNA METHYLTRANSFERASE A"/>
    <property type="match status" value="1"/>
</dbReference>
<feature type="domain" description="Type II methyltransferase M.TaqI-like" evidence="6">
    <location>
        <begin position="501"/>
        <end position="661"/>
    </location>
</feature>
<dbReference type="Pfam" id="PF07669">
    <property type="entry name" value="Eco57I"/>
    <property type="match status" value="1"/>
</dbReference>
<dbReference type="InterPro" id="IPR002052">
    <property type="entry name" value="DNA_methylase_N6_adenine_CS"/>
</dbReference>
<dbReference type="InterPro" id="IPR011639">
    <property type="entry name" value="MethylTrfase_TaqI-like_dom"/>
</dbReference>
<keyword evidence="4" id="KW-0949">S-adenosyl-L-methionine</keyword>
<dbReference type="GO" id="GO:0032259">
    <property type="term" value="P:methylation"/>
    <property type="evidence" value="ECO:0007669"/>
    <property type="project" value="UniProtKB-KW"/>
</dbReference>
<evidence type="ECO:0000256" key="2">
    <source>
        <dbReference type="ARBA" id="ARBA00022603"/>
    </source>
</evidence>
<evidence type="ECO:0000256" key="3">
    <source>
        <dbReference type="ARBA" id="ARBA00022679"/>
    </source>
</evidence>
<dbReference type="GO" id="GO:0006304">
    <property type="term" value="P:DNA modification"/>
    <property type="evidence" value="ECO:0007669"/>
    <property type="project" value="InterPro"/>
</dbReference>
<evidence type="ECO:0000256" key="1">
    <source>
        <dbReference type="ARBA" id="ARBA00011900"/>
    </source>
</evidence>